<feature type="domain" description="Peptidase S1" evidence="10">
    <location>
        <begin position="125"/>
        <end position="382"/>
    </location>
</feature>
<comment type="domain">
    <text evidence="9">The clip domain consists of 35-55 residues which are 'knitted' together usually by 3 conserved disulfide bonds forming a clip-like compact structure.</text>
</comment>
<dbReference type="PROSITE" id="PS50240">
    <property type="entry name" value="TRYPSIN_DOM"/>
    <property type="match status" value="1"/>
</dbReference>
<gene>
    <name evidence="12" type="ORF">ILUMI_09659</name>
</gene>
<evidence type="ECO:0000313" key="13">
    <source>
        <dbReference type="Proteomes" id="UP000801492"/>
    </source>
</evidence>
<accession>A0A8K0CZC0</accession>
<dbReference type="PROSITE" id="PS51888">
    <property type="entry name" value="CLIP"/>
    <property type="match status" value="1"/>
</dbReference>
<evidence type="ECO:0000313" key="12">
    <source>
        <dbReference type="EMBL" id="KAF2896510.1"/>
    </source>
</evidence>
<keyword evidence="2 9" id="KW-0645">Protease</keyword>
<dbReference type="SMART" id="SM00020">
    <property type="entry name" value="Tryp_SPc"/>
    <property type="match status" value="1"/>
</dbReference>
<feature type="signal peptide" evidence="9">
    <location>
        <begin position="1"/>
        <end position="24"/>
    </location>
</feature>
<dbReference type="PANTHER" id="PTHR24260">
    <property type="match status" value="1"/>
</dbReference>
<comment type="subcellular location">
    <subcellularLocation>
        <location evidence="1">Secreted</location>
        <location evidence="1">Extracellular space</location>
    </subcellularLocation>
</comment>
<dbReference type="InterPro" id="IPR001254">
    <property type="entry name" value="Trypsin_dom"/>
</dbReference>
<dbReference type="EMBL" id="VTPC01004989">
    <property type="protein sequence ID" value="KAF2896510.1"/>
    <property type="molecule type" value="Genomic_DNA"/>
</dbReference>
<keyword evidence="6" id="KW-1015">Disulfide bond</keyword>
<dbReference type="GO" id="GO:0006508">
    <property type="term" value="P:proteolysis"/>
    <property type="evidence" value="ECO:0007669"/>
    <property type="project" value="UniProtKB-KW"/>
</dbReference>
<keyword evidence="13" id="KW-1185">Reference proteome</keyword>
<dbReference type="SUPFAM" id="SSF50494">
    <property type="entry name" value="Trypsin-like serine proteases"/>
    <property type="match status" value="1"/>
</dbReference>
<dbReference type="SMART" id="SM00680">
    <property type="entry name" value="CLIP"/>
    <property type="match status" value="1"/>
</dbReference>
<keyword evidence="7" id="KW-0325">Glycoprotein</keyword>
<feature type="chain" id="PRO_5035489627" description="CLIP domain-containing serine protease" evidence="9">
    <location>
        <begin position="25"/>
        <end position="383"/>
    </location>
</feature>
<dbReference type="FunFam" id="2.40.10.10:FF:000028">
    <property type="entry name" value="Serine protease easter"/>
    <property type="match status" value="1"/>
</dbReference>
<evidence type="ECO:0000259" key="10">
    <source>
        <dbReference type="PROSITE" id="PS50240"/>
    </source>
</evidence>
<keyword evidence="9" id="KW-0964">Secreted</keyword>
<dbReference type="PROSITE" id="PS00134">
    <property type="entry name" value="TRYPSIN_HIS"/>
    <property type="match status" value="1"/>
</dbReference>
<name>A0A8K0CZC0_IGNLU</name>
<proteinExistence type="inferred from homology"/>
<dbReference type="InterPro" id="IPR018114">
    <property type="entry name" value="TRYPSIN_HIS"/>
</dbReference>
<dbReference type="InterPro" id="IPR051333">
    <property type="entry name" value="CLIP_Serine_Protease"/>
</dbReference>
<dbReference type="EC" id="3.4.21.-" evidence="9"/>
<evidence type="ECO:0000259" key="11">
    <source>
        <dbReference type="PROSITE" id="PS51888"/>
    </source>
</evidence>
<dbReference type="Gene3D" id="3.30.1640.30">
    <property type="match status" value="1"/>
</dbReference>
<dbReference type="InterPro" id="IPR043504">
    <property type="entry name" value="Peptidase_S1_PA_chymotrypsin"/>
</dbReference>
<dbReference type="InterPro" id="IPR038565">
    <property type="entry name" value="CLIP_sf"/>
</dbReference>
<dbReference type="AlphaFoldDB" id="A0A8K0CZC0"/>
<dbReference type="Pfam" id="PF00089">
    <property type="entry name" value="Trypsin"/>
    <property type="match status" value="1"/>
</dbReference>
<comment type="similarity">
    <text evidence="8 9">Belongs to the peptidase S1 family. CLIP subfamily.</text>
</comment>
<keyword evidence="4 9" id="KW-0378">Hydrolase</keyword>
<dbReference type="PRINTS" id="PR00722">
    <property type="entry name" value="CHYMOTRYPSIN"/>
</dbReference>
<dbReference type="PANTHER" id="PTHR24260:SF140">
    <property type="entry name" value="SERINE PROTEASE GRASS"/>
    <property type="match status" value="1"/>
</dbReference>
<dbReference type="Pfam" id="PF12032">
    <property type="entry name" value="CLIP"/>
    <property type="match status" value="1"/>
</dbReference>
<dbReference type="InterPro" id="IPR001314">
    <property type="entry name" value="Peptidase_S1A"/>
</dbReference>
<evidence type="ECO:0000256" key="8">
    <source>
        <dbReference type="ARBA" id="ARBA00024195"/>
    </source>
</evidence>
<evidence type="ECO:0000256" key="4">
    <source>
        <dbReference type="ARBA" id="ARBA00022801"/>
    </source>
</evidence>
<comment type="caution">
    <text evidence="12">The sequence shown here is derived from an EMBL/GenBank/DDBJ whole genome shotgun (WGS) entry which is preliminary data.</text>
</comment>
<evidence type="ECO:0000256" key="3">
    <source>
        <dbReference type="ARBA" id="ARBA00022729"/>
    </source>
</evidence>
<dbReference type="GO" id="GO:0005576">
    <property type="term" value="C:extracellular region"/>
    <property type="evidence" value="ECO:0007669"/>
    <property type="project" value="UniProtKB-SubCell"/>
</dbReference>
<reference evidence="12" key="1">
    <citation type="submission" date="2019-08" db="EMBL/GenBank/DDBJ databases">
        <title>The genome of the North American firefly Photinus pyralis.</title>
        <authorList>
            <consortium name="Photinus pyralis genome working group"/>
            <person name="Fallon T.R."/>
            <person name="Sander Lower S.E."/>
            <person name="Weng J.-K."/>
        </authorList>
    </citation>
    <scope>NUCLEOTIDE SEQUENCE</scope>
    <source>
        <strain evidence="12">TRF0915ILg1</strain>
        <tissue evidence="12">Whole body</tissue>
    </source>
</reference>
<organism evidence="12 13">
    <name type="scientific">Ignelater luminosus</name>
    <name type="common">Cucubano</name>
    <name type="synonym">Pyrophorus luminosus</name>
    <dbReference type="NCBI Taxonomy" id="2038154"/>
    <lineage>
        <taxon>Eukaryota</taxon>
        <taxon>Metazoa</taxon>
        <taxon>Ecdysozoa</taxon>
        <taxon>Arthropoda</taxon>
        <taxon>Hexapoda</taxon>
        <taxon>Insecta</taxon>
        <taxon>Pterygota</taxon>
        <taxon>Neoptera</taxon>
        <taxon>Endopterygota</taxon>
        <taxon>Coleoptera</taxon>
        <taxon>Polyphaga</taxon>
        <taxon>Elateriformia</taxon>
        <taxon>Elateroidea</taxon>
        <taxon>Elateridae</taxon>
        <taxon>Agrypninae</taxon>
        <taxon>Pyrophorini</taxon>
        <taxon>Ignelater</taxon>
    </lineage>
</organism>
<dbReference type="Gene3D" id="2.40.10.10">
    <property type="entry name" value="Trypsin-like serine proteases"/>
    <property type="match status" value="2"/>
</dbReference>
<dbReference type="GO" id="GO:0004252">
    <property type="term" value="F:serine-type endopeptidase activity"/>
    <property type="evidence" value="ECO:0007669"/>
    <property type="project" value="UniProtKB-UniRule"/>
</dbReference>
<dbReference type="Proteomes" id="UP000801492">
    <property type="component" value="Unassembled WGS sequence"/>
</dbReference>
<evidence type="ECO:0000256" key="9">
    <source>
        <dbReference type="RuleBase" id="RU366078"/>
    </source>
</evidence>
<sequence>MDKLISMNLLHALLVIYLPAIVTIKPQTPECTTPSAGTGTCVPAKECQPVIDFIQRNSPLSQADKEILRSYQCSVENSVTVCCPDSQFVIPSSNNPDNELPPDVTNHRNIQLLPTECGPIYGRSIFGTNRAELYEYPWMALLNYRLEKSNTDFRCTGTVINDWYILTAAHCLITSPTLQLTSVRVGEHTITTDPDCEYFIEDSYCADPVQDIEIAEVIPHPGFVSKTFENDIGLIRVAHRINTTVESVRPICLPTTKDLRTRNFGNTNVVVTGWGITDTGKKSSELLRVFVPVVSEQQCRKAYQQTPAFVTRKQICTGGINGSDICRSDSGGPLTIAYLHNNNVRMIEYGIASFGPVACGQGFPGVYTRVVYYMDWILDNLKP</sequence>
<dbReference type="OrthoDB" id="8250810at2759"/>
<evidence type="ECO:0000256" key="1">
    <source>
        <dbReference type="ARBA" id="ARBA00004239"/>
    </source>
</evidence>
<keyword evidence="3 9" id="KW-0732">Signal</keyword>
<feature type="domain" description="Clip" evidence="11">
    <location>
        <begin position="30"/>
        <end position="83"/>
    </location>
</feature>
<dbReference type="CDD" id="cd00190">
    <property type="entry name" value="Tryp_SPc"/>
    <property type="match status" value="1"/>
</dbReference>
<evidence type="ECO:0000256" key="2">
    <source>
        <dbReference type="ARBA" id="ARBA00022670"/>
    </source>
</evidence>
<keyword evidence="5 9" id="KW-0720">Serine protease</keyword>
<dbReference type="InterPro" id="IPR009003">
    <property type="entry name" value="Peptidase_S1_PA"/>
</dbReference>
<protein>
    <recommendedName>
        <fullName evidence="9">CLIP domain-containing serine protease</fullName>
        <ecNumber evidence="9">3.4.21.-</ecNumber>
    </recommendedName>
</protein>
<dbReference type="FunFam" id="2.40.10.10:FF:000036">
    <property type="entry name" value="Trypsin beta"/>
    <property type="match status" value="1"/>
</dbReference>
<evidence type="ECO:0000256" key="7">
    <source>
        <dbReference type="ARBA" id="ARBA00023180"/>
    </source>
</evidence>
<evidence type="ECO:0000256" key="5">
    <source>
        <dbReference type="ARBA" id="ARBA00022825"/>
    </source>
</evidence>
<dbReference type="InterPro" id="IPR022700">
    <property type="entry name" value="CLIP"/>
</dbReference>
<evidence type="ECO:0000256" key="6">
    <source>
        <dbReference type="ARBA" id="ARBA00023157"/>
    </source>
</evidence>